<feature type="signal peptide" evidence="1">
    <location>
        <begin position="1"/>
        <end position="21"/>
    </location>
</feature>
<dbReference type="Proteomes" id="UP000602124">
    <property type="component" value="Unassembled WGS sequence"/>
</dbReference>
<comment type="caution">
    <text evidence="2">The sequence shown here is derived from an EMBL/GenBank/DDBJ whole genome shotgun (WGS) entry which is preliminary data.</text>
</comment>
<keyword evidence="1" id="KW-0732">Signal</keyword>
<evidence type="ECO:0000256" key="1">
    <source>
        <dbReference type="SAM" id="SignalP"/>
    </source>
</evidence>
<evidence type="ECO:0000313" key="3">
    <source>
        <dbReference type="Proteomes" id="UP000602124"/>
    </source>
</evidence>
<reference evidence="2" key="1">
    <citation type="submission" date="2020-12" db="EMBL/GenBank/DDBJ databases">
        <title>Devosia sp. MSA67 isolated from Mo River.</title>
        <authorList>
            <person name="Ma F."/>
            <person name="Zi Z."/>
        </authorList>
    </citation>
    <scope>NUCLEOTIDE SEQUENCE</scope>
    <source>
        <strain evidence="2">MSA67</strain>
    </source>
</reference>
<accession>A0A934MJT8</accession>
<gene>
    <name evidence="2" type="ORF">JEQ47_06745</name>
</gene>
<sequence length="166" mass="18634">MRLWCQALTVATLLSAQPVLAQTEGWQTYRDPDFGFSAMLPTEQFAPIAVPETQGVTLRSADGEAQINFHGGPAQDMGRDMLEERLSSGDQIRTITYRAGGDSWFVLSGYYKPEGIDEPVIFYTKVLFSLTHDSFSAFEISFPQSDKPRYEDMVEIFEDNFTRPAG</sequence>
<dbReference type="AlphaFoldDB" id="A0A934MJT8"/>
<evidence type="ECO:0000313" key="2">
    <source>
        <dbReference type="EMBL" id="MBJ3784413.1"/>
    </source>
</evidence>
<evidence type="ECO:0008006" key="4">
    <source>
        <dbReference type="Google" id="ProtNLM"/>
    </source>
</evidence>
<name>A0A934MJT8_9HYPH</name>
<keyword evidence="3" id="KW-1185">Reference proteome</keyword>
<feature type="chain" id="PRO_5036744525" description="PsbP C-terminal domain-containing protein" evidence="1">
    <location>
        <begin position="22"/>
        <end position="166"/>
    </location>
</feature>
<dbReference type="EMBL" id="JAEKMH010000001">
    <property type="protein sequence ID" value="MBJ3784413.1"/>
    <property type="molecule type" value="Genomic_DNA"/>
</dbReference>
<dbReference type="RefSeq" id="WP_198875579.1">
    <property type="nucleotide sequence ID" value="NZ_JAEKMH010000001.1"/>
</dbReference>
<proteinExistence type="predicted"/>
<protein>
    <recommendedName>
        <fullName evidence="4">PsbP C-terminal domain-containing protein</fullName>
    </recommendedName>
</protein>
<organism evidence="2 3">
    <name type="scientific">Devosia sediminis</name>
    <dbReference type="NCBI Taxonomy" id="2798801"/>
    <lineage>
        <taxon>Bacteria</taxon>
        <taxon>Pseudomonadati</taxon>
        <taxon>Pseudomonadota</taxon>
        <taxon>Alphaproteobacteria</taxon>
        <taxon>Hyphomicrobiales</taxon>
        <taxon>Devosiaceae</taxon>
        <taxon>Devosia</taxon>
    </lineage>
</organism>